<accession>A0A0E9P6M5</accession>
<reference evidence="1" key="1">
    <citation type="submission" date="2014-11" db="EMBL/GenBank/DDBJ databases">
        <authorList>
            <person name="Amaro Gonzalez C."/>
        </authorList>
    </citation>
    <scope>NUCLEOTIDE SEQUENCE</scope>
</reference>
<proteinExistence type="predicted"/>
<dbReference type="EMBL" id="GBXM01095194">
    <property type="protein sequence ID" value="JAH13383.1"/>
    <property type="molecule type" value="Transcribed_RNA"/>
</dbReference>
<evidence type="ECO:0000313" key="1">
    <source>
        <dbReference type="EMBL" id="JAH00226.1"/>
    </source>
</evidence>
<name>A0A0E9P6M5_ANGAN</name>
<dbReference type="AlphaFoldDB" id="A0A0E9P6M5"/>
<dbReference type="EMBL" id="GBXM01109032">
    <property type="protein sequence ID" value="JAG99544.1"/>
    <property type="molecule type" value="Transcribed_RNA"/>
</dbReference>
<protein>
    <submittedName>
        <fullName evidence="1">Uncharacterized protein</fullName>
    </submittedName>
</protein>
<organism evidence="1">
    <name type="scientific">Anguilla anguilla</name>
    <name type="common">European freshwater eel</name>
    <name type="synonym">Muraena anguilla</name>
    <dbReference type="NCBI Taxonomy" id="7936"/>
    <lineage>
        <taxon>Eukaryota</taxon>
        <taxon>Metazoa</taxon>
        <taxon>Chordata</taxon>
        <taxon>Craniata</taxon>
        <taxon>Vertebrata</taxon>
        <taxon>Euteleostomi</taxon>
        <taxon>Actinopterygii</taxon>
        <taxon>Neopterygii</taxon>
        <taxon>Teleostei</taxon>
        <taxon>Anguilliformes</taxon>
        <taxon>Anguillidae</taxon>
        <taxon>Anguilla</taxon>
    </lineage>
</organism>
<sequence>MSAIARMQQWRALFPSRVSCGIYSKCITDTETFYFLFQPIKR</sequence>
<reference evidence="1" key="2">
    <citation type="journal article" date="2015" name="Fish Shellfish Immunol.">
        <title>Early steps in the European eel (Anguilla anguilla)-Vibrio vulnificus interaction in the gills: Role of the RtxA13 toxin.</title>
        <authorList>
            <person name="Callol A."/>
            <person name="Pajuelo D."/>
            <person name="Ebbesson L."/>
            <person name="Teles M."/>
            <person name="MacKenzie S."/>
            <person name="Amaro C."/>
        </authorList>
    </citation>
    <scope>NUCLEOTIDE SEQUENCE</scope>
</reference>
<dbReference type="EMBL" id="GBXM01108351">
    <property type="protein sequence ID" value="JAH00226.1"/>
    <property type="molecule type" value="Transcribed_RNA"/>
</dbReference>